<dbReference type="SMART" id="SM00635">
    <property type="entry name" value="BID_2"/>
    <property type="match status" value="1"/>
</dbReference>
<dbReference type="Pfam" id="PF25622">
    <property type="entry name" value="Phi29_MCP"/>
    <property type="match status" value="1"/>
</dbReference>
<dbReference type="InterPro" id="IPR008964">
    <property type="entry name" value="Invasin/intimin_cell_adhesion"/>
</dbReference>
<evidence type="ECO:0000313" key="2">
    <source>
        <dbReference type="EMBL" id="DAE01935.1"/>
    </source>
</evidence>
<name>A0A8S5P4A1_9CAUD</name>
<accession>A0A8S5P4A1</accession>
<protein>
    <submittedName>
        <fullName evidence="2">Head protein</fullName>
    </submittedName>
</protein>
<dbReference type="InterPro" id="IPR003343">
    <property type="entry name" value="Big_2"/>
</dbReference>
<dbReference type="Gene3D" id="2.60.40.1080">
    <property type="match status" value="1"/>
</dbReference>
<dbReference type="SUPFAM" id="SSF49373">
    <property type="entry name" value="Invasin/intimin cell-adhesion fragments"/>
    <property type="match status" value="1"/>
</dbReference>
<evidence type="ECO:0000259" key="1">
    <source>
        <dbReference type="SMART" id="SM00635"/>
    </source>
</evidence>
<reference evidence="2" key="1">
    <citation type="journal article" date="2021" name="Proc. Natl. Acad. Sci. U.S.A.">
        <title>A Catalog of Tens of Thousands of Viruses from Human Metagenomes Reveals Hidden Associations with Chronic Diseases.</title>
        <authorList>
            <person name="Tisza M.J."/>
            <person name="Buck C.B."/>
        </authorList>
    </citation>
    <scope>NUCLEOTIDE SEQUENCE</scope>
    <source>
        <strain evidence="2">CtQZJ2</strain>
    </source>
</reference>
<feature type="domain" description="BIG2" evidence="1">
    <location>
        <begin position="369"/>
        <end position="449"/>
    </location>
</feature>
<proteinExistence type="predicted"/>
<dbReference type="Pfam" id="PF02368">
    <property type="entry name" value="Big_2"/>
    <property type="match status" value="1"/>
</dbReference>
<organism evidence="2">
    <name type="scientific">Podoviridae sp. ctQZJ2</name>
    <dbReference type="NCBI Taxonomy" id="2825248"/>
    <lineage>
        <taxon>Viruses</taxon>
        <taxon>Duplodnaviria</taxon>
        <taxon>Heunggongvirae</taxon>
        <taxon>Uroviricota</taxon>
        <taxon>Caudoviricetes</taxon>
    </lineage>
</organism>
<dbReference type="EMBL" id="BK015337">
    <property type="protein sequence ID" value="DAE01935.1"/>
    <property type="molecule type" value="Genomic_DNA"/>
</dbReference>
<sequence length="455" mass="50892">MATKPKAVNLTATTQDILNTVRSNSSAEYQNLVPKADGTLQNLRSIGTILMDTPSLKNEFLSALFNRIGKVIITSKMYDNPWAFFKKGMLEYGETIEEIFVNIAEPHVFDQQKSESEVFKREIPDVKSAFHVLNYQTFYKQTTSDYQLKQAFLTYEGITDLIYRIIDAMTTSSNYDEFLVMKYLLARRILDGDLKSVQIPTVQTSNLKEIVGDIKGVSNDMEFLNKDYNSAGVYTHNVKDEQYLLVNTKFDATIDVEVLASAFNMDKASFMGHKVLVDSFGKLDKARLAKIFEKDETYTEISDDDLTKLDAIPCVLVSREWFMIFDVLQEFNEQYNGEGLYWNHWLHAWKVVSSSPFAQNALFVAGEIKVDSVTVSPSTATLNGVGSSIQLTADIATENFAPKGVIWSSDNEKVEVTESGKVTVLAGAESGEVHITATSAYDDTKTGTCTITVTV</sequence>